<evidence type="ECO:0000313" key="3">
    <source>
        <dbReference type="Proteomes" id="UP000221165"/>
    </source>
</evidence>
<reference evidence="2 3" key="1">
    <citation type="journal article" date="2017" name="Int. J. Parasitol.">
        <title>The genome of the protozoan parasite Cystoisospora suis and a reverse vaccinology approach to identify vaccine candidates.</title>
        <authorList>
            <person name="Palmieri N."/>
            <person name="Shrestha A."/>
            <person name="Ruttkowski B."/>
            <person name="Beck T."/>
            <person name="Vogl C."/>
            <person name="Tomley F."/>
            <person name="Blake D.P."/>
            <person name="Joachim A."/>
        </authorList>
    </citation>
    <scope>NUCLEOTIDE SEQUENCE [LARGE SCALE GENOMIC DNA]</scope>
    <source>
        <strain evidence="2 3">Wien I</strain>
    </source>
</reference>
<dbReference type="GO" id="GO:0030286">
    <property type="term" value="C:dynein complex"/>
    <property type="evidence" value="ECO:0007669"/>
    <property type="project" value="InterPro"/>
</dbReference>
<dbReference type="Gene3D" id="3.10.490.20">
    <property type="match status" value="1"/>
</dbReference>
<protein>
    <submittedName>
        <fullName evidence="2">Dynein heavy chain family protein</fullName>
    </submittedName>
</protein>
<dbReference type="Proteomes" id="UP000221165">
    <property type="component" value="Unassembled WGS sequence"/>
</dbReference>
<dbReference type="Pfam" id="PF18199">
    <property type="entry name" value="Dynein_C"/>
    <property type="match status" value="1"/>
</dbReference>
<dbReference type="InterPro" id="IPR043160">
    <property type="entry name" value="Dynein_C_barrel"/>
</dbReference>
<dbReference type="InterPro" id="IPR041228">
    <property type="entry name" value="Dynein_C"/>
</dbReference>
<dbReference type="InterPro" id="IPR026983">
    <property type="entry name" value="DHC"/>
</dbReference>
<dbReference type="GO" id="GO:0045505">
    <property type="term" value="F:dynein intermediate chain binding"/>
    <property type="evidence" value="ECO:0007669"/>
    <property type="project" value="InterPro"/>
</dbReference>
<proteinExistence type="predicted"/>
<dbReference type="EMBL" id="MIGC01001383">
    <property type="protein sequence ID" value="PHJ22964.1"/>
    <property type="molecule type" value="Genomic_DNA"/>
</dbReference>
<dbReference type="AlphaFoldDB" id="A0A2C6L642"/>
<evidence type="ECO:0000313" key="2">
    <source>
        <dbReference type="EMBL" id="PHJ22964.1"/>
    </source>
</evidence>
<name>A0A2C6L642_9APIC</name>
<dbReference type="VEuPathDB" id="ToxoDB:CSUI_003185"/>
<accession>A0A2C6L642</accession>
<comment type="caution">
    <text evidence="2">The sequence shown here is derived from an EMBL/GenBank/DDBJ whole genome shotgun (WGS) entry which is preliminary data.</text>
</comment>
<feature type="domain" description="Dynein heavy chain C-terminal" evidence="1">
    <location>
        <begin position="2"/>
        <end position="135"/>
    </location>
</feature>
<organism evidence="2 3">
    <name type="scientific">Cystoisospora suis</name>
    <dbReference type="NCBI Taxonomy" id="483139"/>
    <lineage>
        <taxon>Eukaryota</taxon>
        <taxon>Sar</taxon>
        <taxon>Alveolata</taxon>
        <taxon>Apicomplexa</taxon>
        <taxon>Conoidasida</taxon>
        <taxon>Coccidia</taxon>
        <taxon>Eucoccidiorida</taxon>
        <taxon>Eimeriorina</taxon>
        <taxon>Sarcocystidae</taxon>
        <taxon>Cystoisospora</taxon>
    </lineage>
</organism>
<dbReference type="RefSeq" id="XP_067924641.1">
    <property type="nucleotide sequence ID" value="XM_068063383.1"/>
</dbReference>
<dbReference type="GO" id="GO:0007018">
    <property type="term" value="P:microtubule-based movement"/>
    <property type="evidence" value="ECO:0007669"/>
    <property type="project" value="InterPro"/>
</dbReference>
<evidence type="ECO:0000259" key="1">
    <source>
        <dbReference type="Pfam" id="PF18199"/>
    </source>
</evidence>
<dbReference type="PANTHER" id="PTHR46961">
    <property type="entry name" value="DYNEIN HEAVY CHAIN 1, AXONEMAL-LIKE PROTEIN"/>
    <property type="match status" value="1"/>
</dbReference>
<dbReference type="GeneID" id="94426594"/>
<keyword evidence="3" id="KW-1185">Reference proteome</keyword>
<dbReference type="OrthoDB" id="424310at2759"/>
<dbReference type="Gene3D" id="1.20.1270.280">
    <property type="match status" value="1"/>
</dbReference>
<dbReference type="PANTHER" id="PTHR46961:SF20">
    <property type="entry name" value="LOW QUALITY PROTEIN: DYNEIN BETA CHAIN, CILIARY-LIKE"/>
    <property type="match status" value="1"/>
</dbReference>
<dbReference type="GO" id="GO:0051959">
    <property type="term" value="F:dynein light intermediate chain binding"/>
    <property type="evidence" value="ECO:0007669"/>
    <property type="project" value="InterPro"/>
</dbReference>
<gene>
    <name evidence="2" type="ORF">CSUI_003185</name>
</gene>
<sequence length="136" mass="15553">MNEIIRSLNELELGFKGELTMSSVMEELGEYLILDRVPPTWTKLAFPSTRPLASWLSNLKERVEHLQEWTREPTSIPKVVDLSKLFNPQSFLTAIKEVTSQQHQLELNKLTIVTSVTKKDVASVEAPARDGMYMHK</sequence>